<dbReference type="Pfam" id="PF18915">
    <property type="entry name" value="DUF5667"/>
    <property type="match status" value="1"/>
</dbReference>
<dbReference type="eggNOG" id="ENOG50337QE">
    <property type="taxonomic scope" value="Bacteria"/>
</dbReference>
<evidence type="ECO:0000313" key="5">
    <source>
        <dbReference type="EMBL" id="ERJ11482.1"/>
    </source>
</evidence>
<reference evidence="5 6" key="1">
    <citation type="journal article" date="2011" name="J. Bacteriol.">
        <title>Genome sequence of Haloplasma contractile, an unusual contractile bacterium from a deep-sea anoxic brine lake.</title>
        <authorList>
            <person name="Antunes A."/>
            <person name="Alam I."/>
            <person name="El Dorry H."/>
            <person name="Siam R."/>
            <person name="Robertson A."/>
            <person name="Bajic V.B."/>
            <person name="Stingl U."/>
        </authorList>
    </citation>
    <scope>NUCLEOTIDE SEQUENCE [LARGE SCALE GENOMIC DNA]</scope>
    <source>
        <strain evidence="5 6">SSD-17B</strain>
    </source>
</reference>
<evidence type="ECO:0000256" key="1">
    <source>
        <dbReference type="SAM" id="Coils"/>
    </source>
</evidence>
<feature type="coiled-coil region" evidence="1">
    <location>
        <begin position="85"/>
        <end position="185"/>
    </location>
</feature>
<gene>
    <name evidence="5" type="ORF">HLPCO_002394</name>
</gene>
<feature type="compositionally biased region" description="Basic and acidic residues" evidence="2">
    <location>
        <begin position="472"/>
        <end position="483"/>
    </location>
</feature>
<feature type="coiled-coil region" evidence="1">
    <location>
        <begin position="393"/>
        <end position="420"/>
    </location>
</feature>
<feature type="region of interest" description="Disordered" evidence="2">
    <location>
        <begin position="277"/>
        <end position="298"/>
    </location>
</feature>
<feature type="region of interest" description="Disordered" evidence="2">
    <location>
        <begin position="26"/>
        <end position="47"/>
    </location>
</feature>
<feature type="compositionally biased region" description="Acidic residues" evidence="2">
    <location>
        <begin position="538"/>
        <end position="565"/>
    </location>
</feature>
<accession>U2DSI5</accession>
<organism evidence="5 6">
    <name type="scientific">Haloplasma contractile SSD-17B</name>
    <dbReference type="NCBI Taxonomy" id="1033810"/>
    <lineage>
        <taxon>Bacteria</taxon>
        <taxon>Bacillati</taxon>
        <taxon>Mycoplasmatota</taxon>
        <taxon>Mollicutes</taxon>
        <taxon>Haloplasmatales</taxon>
        <taxon>Haloplasmataceae</taxon>
        <taxon>Haloplasma</taxon>
    </lineage>
</organism>
<feature type="signal peptide" evidence="3">
    <location>
        <begin position="1"/>
        <end position="24"/>
    </location>
</feature>
<feature type="chain" id="PRO_5004624865" description="DUF5667 domain-containing protein" evidence="3">
    <location>
        <begin position="25"/>
        <end position="565"/>
    </location>
</feature>
<dbReference type="Proteomes" id="UP000005707">
    <property type="component" value="Unassembled WGS sequence"/>
</dbReference>
<reference evidence="5 6" key="2">
    <citation type="journal article" date="2013" name="PLoS ONE">
        <title>INDIGO - INtegrated Data Warehouse of MIcrobial GenOmes with Examples from the Red Sea Extremophiles.</title>
        <authorList>
            <person name="Alam I."/>
            <person name="Antunes A."/>
            <person name="Kamau A.A."/>
            <person name="Ba Alawi W."/>
            <person name="Kalkatawi M."/>
            <person name="Stingl U."/>
            <person name="Bajic V.B."/>
        </authorList>
    </citation>
    <scope>NUCLEOTIDE SEQUENCE [LARGE SCALE GENOMIC DNA]</scope>
    <source>
        <strain evidence="5 6">SSD-17B</strain>
    </source>
</reference>
<protein>
    <recommendedName>
        <fullName evidence="4">DUF5667 domain-containing protein</fullName>
    </recommendedName>
</protein>
<keyword evidence="6" id="KW-1185">Reference proteome</keyword>
<dbReference type="OrthoDB" id="1949817at2"/>
<feature type="compositionally biased region" description="Acidic residues" evidence="2">
    <location>
        <begin position="484"/>
        <end position="517"/>
    </location>
</feature>
<feature type="compositionally biased region" description="Basic and acidic residues" evidence="2">
    <location>
        <begin position="518"/>
        <end position="537"/>
    </location>
</feature>
<feature type="compositionally biased region" description="Low complexity" evidence="2">
    <location>
        <begin position="26"/>
        <end position="43"/>
    </location>
</feature>
<sequence>MKKVMFTLGIGVLSILGTHATVNASETTTEATTDTSVTTEASDGVGTTDSVDIDLKDGGITPDSALYGLDKLFEEISLKLTFDEEKQAQKLLEIAEERLGELQDLDEDSVAEFADELYEEYGVRLETANETLSKLIAEGKIDDDDLAEIQDKLGHASDAELAVDENKKEAINEEIKNKIKDVQTKSYAVSVATGLEEDQVSKLKEEGFGYGEILKLTAFANMSGMTVEELIYLDIFEENEDGEVEVDFGKLAEELGIDKDDVKDQFKAYKDVVKQTRKSQRDNKNDKDASDDKNEKEEFEKKLNEKVSAIVSKHKDEFLAKIDEVYNARLKTIEGLTISEEKKTELINELDEIKIDLIEEVKQKVEDHELNPRDFGELNREITKEFNEVLDDLDLTDEEKEEIRDASEDIEKQANNLVDQVVKRIEKRTNRTIDQSIIDKIKSDVLETARENSDEDVSELLGDIQEKIFERLGEVERGHRGNSDSDEDDVDTDQDDGDTEDVDTDQEDDDTEEADTDQDSRGKGDEYARDGENRRDDNTDETNTEDSNDNETTTDSEDTETDTTV</sequence>
<dbReference type="InParanoid" id="U2DSI5"/>
<evidence type="ECO:0000313" key="6">
    <source>
        <dbReference type="Proteomes" id="UP000005707"/>
    </source>
</evidence>
<evidence type="ECO:0000259" key="4">
    <source>
        <dbReference type="Pfam" id="PF18915"/>
    </source>
</evidence>
<evidence type="ECO:0000256" key="2">
    <source>
        <dbReference type="SAM" id="MobiDB-lite"/>
    </source>
</evidence>
<feature type="region of interest" description="Disordered" evidence="2">
    <location>
        <begin position="472"/>
        <end position="565"/>
    </location>
</feature>
<comment type="caution">
    <text evidence="5">The sequence shown here is derived from an EMBL/GenBank/DDBJ whole genome shotgun (WGS) entry which is preliminary data.</text>
</comment>
<dbReference type="AlphaFoldDB" id="U2DSI5"/>
<keyword evidence="3" id="KW-0732">Signal</keyword>
<dbReference type="EMBL" id="AFNU02000010">
    <property type="protein sequence ID" value="ERJ11482.1"/>
    <property type="molecule type" value="Genomic_DNA"/>
</dbReference>
<feature type="domain" description="DUF5667" evidence="4">
    <location>
        <begin position="59"/>
        <end position="154"/>
    </location>
</feature>
<dbReference type="InterPro" id="IPR043725">
    <property type="entry name" value="DUF5667"/>
</dbReference>
<keyword evidence="1" id="KW-0175">Coiled coil</keyword>
<evidence type="ECO:0000256" key="3">
    <source>
        <dbReference type="SAM" id="SignalP"/>
    </source>
</evidence>
<name>U2DSI5_9MOLU</name>
<proteinExistence type="predicted"/>
<dbReference type="RefSeq" id="WP_008827040.1">
    <property type="nucleotide sequence ID" value="NZ_AFNU02000010.1"/>
</dbReference>